<reference evidence="2" key="1">
    <citation type="submission" date="2016-10" db="EMBL/GenBank/DDBJ databases">
        <authorList>
            <person name="Varghese N."/>
            <person name="Submissions S."/>
        </authorList>
    </citation>
    <scope>NUCLEOTIDE SEQUENCE [LARGE SCALE GENOMIC DNA]</scope>
    <source>
        <strain evidence="2">Jip14</strain>
    </source>
</reference>
<name>A0A1H7IKG2_9SPHI</name>
<accession>A0A1H7IKG2</accession>
<dbReference type="AlphaFoldDB" id="A0A1H7IKG2"/>
<proteinExistence type="predicted"/>
<dbReference type="EMBL" id="FNZR01000002">
    <property type="protein sequence ID" value="SEK62959.1"/>
    <property type="molecule type" value="Genomic_DNA"/>
</dbReference>
<evidence type="ECO:0000313" key="2">
    <source>
        <dbReference type="Proteomes" id="UP000198916"/>
    </source>
</evidence>
<organism evidence="1 2">
    <name type="scientific">Parapedobacter koreensis</name>
    <dbReference type="NCBI Taxonomy" id="332977"/>
    <lineage>
        <taxon>Bacteria</taxon>
        <taxon>Pseudomonadati</taxon>
        <taxon>Bacteroidota</taxon>
        <taxon>Sphingobacteriia</taxon>
        <taxon>Sphingobacteriales</taxon>
        <taxon>Sphingobacteriaceae</taxon>
        <taxon>Parapedobacter</taxon>
    </lineage>
</organism>
<sequence>MLSWLIFILPNIAFSYILNAPLTNHKNMAWNHLVIDCTNKTSINTNKSN</sequence>
<dbReference type="STRING" id="332977.SAMN05421740_102272"/>
<gene>
    <name evidence="1" type="ORF">SAMN05421740_102272</name>
</gene>
<evidence type="ECO:0000313" key="1">
    <source>
        <dbReference type="EMBL" id="SEK62959.1"/>
    </source>
</evidence>
<keyword evidence="2" id="KW-1185">Reference proteome</keyword>
<protein>
    <submittedName>
        <fullName evidence="1">Uncharacterized protein</fullName>
    </submittedName>
</protein>
<dbReference type="Proteomes" id="UP000198916">
    <property type="component" value="Unassembled WGS sequence"/>
</dbReference>